<dbReference type="EMBL" id="KN728960">
    <property type="protein sequence ID" value="KIH62976.1"/>
    <property type="molecule type" value="Genomic_DNA"/>
</dbReference>
<dbReference type="SUPFAM" id="SSF53098">
    <property type="entry name" value="Ribonuclease H-like"/>
    <property type="match status" value="1"/>
</dbReference>
<keyword evidence="3" id="KW-1185">Reference proteome</keyword>
<dbReference type="PANTHER" id="PTHR37984:SF5">
    <property type="entry name" value="PROTEIN NYNRIN-LIKE"/>
    <property type="match status" value="1"/>
</dbReference>
<organism evidence="2 3">
    <name type="scientific">Ancylostoma duodenale</name>
    <dbReference type="NCBI Taxonomy" id="51022"/>
    <lineage>
        <taxon>Eukaryota</taxon>
        <taxon>Metazoa</taxon>
        <taxon>Ecdysozoa</taxon>
        <taxon>Nematoda</taxon>
        <taxon>Chromadorea</taxon>
        <taxon>Rhabditida</taxon>
        <taxon>Rhabditina</taxon>
        <taxon>Rhabditomorpha</taxon>
        <taxon>Strongyloidea</taxon>
        <taxon>Ancylostomatidae</taxon>
        <taxon>Ancylostomatinae</taxon>
        <taxon>Ancylostoma</taxon>
    </lineage>
</organism>
<dbReference type="InterPro" id="IPR036397">
    <property type="entry name" value="RNaseH_sf"/>
</dbReference>
<sequence length="328" mass="35680">MGSTTAEKTAEKLKELFNRHGLPEQLVSDNGPPFSSKEFTEYCEYRGVEQIFTPPYHPNSNGEAERFGLTFRNALYKGLRAKKSEEVAVSDFLSQYRYKVTPYKAVGKSPEALLMARKLRTILDIVKAGTNKSSSKYRDGMKQGHNGGKCERKYAVRQEVHINNYIGAGDKWIPEIVTRASNYADQPRSCRVAANVPTTACPSTAVSAAVNAFSISAVVDVAVCGTDAGANVADMNAEPTGGDRHSVGANAVTPQVWSYVTSRAGAVLRVCITNFKLVREDWIMEAFRFAAEDGAERPHYLTAAKAVRRDALSAGLGGRSVEGAPMGR</sequence>
<feature type="domain" description="Integrase catalytic" evidence="1">
    <location>
        <begin position="1"/>
        <end position="118"/>
    </location>
</feature>
<dbReference type="AlphaFoldDB" id="A0A0C2H0V2"/>
<dbReference type="PROSITE" id="PS50994">
    <property type="entry name" value="INTEGRASE"/>
    <property type="match status" value="1"/>
</dbReference>
<evidence type="ECO:0000313" key="3">
    <source>
        <dbReference type="Proteomes" id="UP000054047"/>
    </source>
</evidence>
<evidence type="ECO:0000259" key="1">
    <source>
        <dbReference type="PROSITE" id="PS50994"/>
    </source>
</evidence>
<proteinExistence type="predicted"/>
<evidence type="ECO:0000313" key="2">
    <source>
        <dbReference type="EMBL" id="KIH62976.1"/>
    </source>
</evidence>
<dbReference type="InterPro" id="IPR001584">
    <property type="entry name" value="Integrase_cat-core"/>
</dbReference>
<gene>
    <name evidence="2" type="ORF">ANCDUO_06734</name>
</gene>
<dbReference type="PANTHER" id="PTHR37984">
    <property type="entry name" value="PROTEIN CBG26694"/>
    <property type="match status" value="1"/>
</dbReference>
<dbReference type="Proteomes" id="UP000054047">
    <property type="component" value="Unassembled WGS sequence"/>
</dbReference>
<dbReference type="OrthoDB" id="10058156at2759"/>
<protein>
    <recommendedName>
        <fullName evidence="1">Integrase catalytic domain-containing protein</fullName>
    </recommendedName>
</protein>
<reference evidence="2 3" key="1">
    <citation type="submission" date="2013-12" db="EMBL/GenBank/DDBJ databases">
        <title>Draft genome of the parsitic nematode Ancylostoma duodenale.</title>
        <authorList>
            <person name="Mitreva M."/>
        </authorList>
    </citation>
    <scope>NUCLEOTIDE SEQUENCE [LARGE SCALE GENOMIC DNA]</scope>
    <source>
        <strain evidence="2 3">Zhejiang</strain>
    </source>
</reference>
<dbReference type="Gene3D" id="3.30.420.10">
    <property type="entry name" value="Ribonuclease H-like superfamily/Ribonuclease H"/>
    <property type="match status" value="1"/>
</dbReference>
<dbReference type="GO" id="GO:0015074">
    <property type="term" value="P:DNA integration"/>
    <property type="evidence" value="ECO:0007669"/>
    <property type="project" value="InterPro"/>
</dbReference>
<dbReference type="GO" id="GO:0003676">
    <property type="term" value="F:nucleic acid binding"/>
    <property type="evidence" value="ECO:0007669"/>
    <property type="project" value="InterPro"/>
</dbReference>
<dbReference type="InterPro" id="IPR050951">
    <property type="entry name" value="Retrovirus_Pol_polyprotein"/>
</dbReference>
<accession>A0A0C2H0V2</accession>
<name>A0A0C2H0V2_9BILA</name>
<dbReference type="InterPro" id="IPR012337">
    <property type="entry name" value="RNaseH-like_sf"/>
</dbReference>